<evidence type="ECO:0000256" key="1">
    <source>
        <dbReference type="SAM" id="MobiDB-lite"/>
    </source>
</evidence>
<keyword evidence="3" id="KW-1185">Reference proteome</keyword>
<name>A0A9W4SQV9_9GLOM</name>
<feature type="compositionally biased region" description="Basic and acidic residues" evidence="1">
    <location>
        <begin position="167"/>
        <end position="176"/>
    </location>
</feature>
<dbReference type="AlphaFoldDB" id="A0A9W4SQV9"/>
<sequence>RRDSLVSRWISLFVPENVLRFTGKFTLNELPPHDPLEVIVNADTMFKSIKIFVNEFTKDTSSGKKFQIKCRYLKSDERINKKLIKARRSSNLLITGKLIQVDSEFQVDIQGINFLPMSIANLESSTKTSLSSKYLWSTITQISGKVSAQAMANIFLNQTSQKSSKTPSKDQTDKESVITNDQ</sequence>
<dbReference type="Proteomes" id="UP001153678">
    <property type="component" value="Unassembled WGS sequence"/>
</dbReference>
<dbReference type="EMBL" id="CAMKVN010001631">
    <property type="protein sequence ID" value="CAI2177200.1"/>
    <property type="molecule type" value="Genomic_DNA"/>
</dbReference>
<evidence type="ECO:0000313" key="3">
    <source>
        <dbReference type="Proteomes" id="UP001153678"/>
    </source>
</evidence>
<feature type="region of interest" description="Disordered" evidence="1">
    <location>
        <begin position="159"/>
        <end position="182"/>
    </location>
</feature>
<evidence type="ECO:0000313" key="2">
    <source>
        <dbReference type="EMBL" id="CAI2177200.1"/>
    </source>
</evidence>
<proteinExistence type="predicted"/>
<reference evidence="2" key="1">
    <citation type="submission" date="2022-08" db="EMBL/GenBank/DDBJ databases">
        <authorList>
            <person name="Kallberg Y."/>
            <person name="Tangrot J."/>
            <person name="Rosling A."/>
        </authorList>
    </citation>
    <scope>NUCLEOTIDE SEQUENCE</scope>
    <source>
        <strain evidence="2">Wild A</strain>
    </source>
</reference>
<dbReference type="OrthoDB" id="2405731at2759"/>
<gene>
    <name evidence="2" type="ORF">FWILDA_LOCUS7967</name>
</gene>
<protein>
    <submittedName>
        <fullName evidence="2">8877_t:CDS:1</fullName>
    </submittedName>
</protein>
<accession>A0A9W4SQV9</accession>
<comment type="caution">
    <text evidence="2">The sequence shown here is derived from an EMBL/GenBank/DDBJ whole genome shotgun (WGS) entry which is preliminary data.</text>
</comment>
<feature type="non-terminal residue" evidence="2">
    <location>
        <position position="1"/>
    </location>
</feature>
<organism evidence="2 3">
    <name type="scientific">Funneliformis geosporum</name>
    <dbReference type="NCBI Taxonomy" id="1117311"/>
    <lineage>
        <taxon>Eukaryota</taxon>
        <taxon>Fungi</taxon>
        <taxon>Fungi incertae sedis</taxon>
        <taxon>Mucoromycota</taxon>
        <taxon>Glomeromycotina</taxon>
        <taxon>Glomeromycetes</taxon>
        <taxon>Glomerales</taxon>
        <taxon>Glomeraceae</taxon>
        <taxon>Funneliformis</taxon>
    </lineage>
</organism>